<dbReference type="SUPFAM" id="SSF52172">
    <property type="entry name" value="CheY-like"/>
    <property type="match status" value="2"/>
</dbReference>
<dbReference type="CDD" id="cd00075">
    <property type="entry name" value="HATPase"/>
    <property type="match status" value="1"/>
</dbReference>
<feature type="modified residue" description="4-aspartylphosphate" evidence="9">
    <location>
        <position position="1187"/>
    </location>
</feature>
<gene>
    <name evidence="12" type="ORF">DB31_2886</name>
</gene>
<feature type="domain" description="Response regulatory" evidence="11">
    <location>
        <begin position="621"/>
        <end position="736"/>
    </location>
</feature>
<dbReference type="InterPro" id="IPR013656">
    <property type="entry name" value="PAS_4"/>
</dbReference>
<dbReference type="CDD" id="cd17580">
    <property type="entry name" value="REC_2_DhkD-like"/>
    <property type="match status" value="1"/>
</dbReference>
<dbReference type="InterPro" id="IPR035965">
    <property type="entry name" value="PAS-like_dom_sf"/>
</dbReference>
<dbReference type="SUPFAM" id="SSF55781">
    <property type="entry name" value="GAF domain-like"/>
    <property type="match status" value="1"/>
</dbReference>
<dbReference type="SUPFAM" id="SSF47384">
    <property type="entry name" value="Homodimeric domain of signal transducing histidine kinase"/>
    <property type="match status" value="2"/>
</dbReference>
<evidence type="ECO:0000259" key="10">
    <source>
        <dbReference type="PROSITE" id="PS50109"/>
    </source>
</evidence>
<comment type="catalytic activity">
    <reaction evidence="1">
        <text>ATP + protein L-histidine = ADP + protein N-phospho-L-histidine.</text>
        <dbReference type="EC" id="2.7.13.3"/>
    </reaction>
</comment>
<dbReference type="InterPro" id="IPR005467">
    <property type="entry name" value="His_kinase_dom"/>
</dbReference>
<dbReference type="CDD" id="cd16922">
    <property type="entry name" value="HATPase_EvgS-ArcB-TorS-like"/>
    <property type="match status" value="1"/>
</dbReference>
<dbReference type="InterPro" id="IPR029016">
    <property type="entry name" value="GAF-like_dom_sf"/>
</dbReference>
<keyword evidence="3 9" id="KW-0597">Phosphoprotein</keyword>
<evidence type="ECO:0000256" key="7">
    <source>
        <dbReference type="ARBA" id="ARBA00022840"/>
    </source>
</evidence>
<name>A0A085W6I0_9BACT</name>
<dbReference type="InterPro" id="IPR003661">
    <property type="entry name" value="HisK_dim/P_dom"/>
</dbReference>
<evidence type="ECO:0000256" key="5">
    <source>
        <dbReference type="ARBA" id="ARBA00022741"/>
    </source>
</evidence>
<dbReference type="Proteomes" id="UP000028725">
    <property type="component" value="Unassembled WGS sequence"/>
</dbReference>
<dbReference type="Gene3D" id="3.40.50.2300">
    <property type="match status" value="2"/>
</dbReference>
<dbReference type="OrthoDB" id="5523050at2"/>
<dbReference type="Gene3D" id="3.30.450.40">
    <property type="match status" value="1"/>
</dbReference>
<dbReference type="PANTHER" id="PTHR43547:SF2">
    <property type="entry name" value="HYBRID SIGNAL TRANSDUCTION HISTIDINE KINASE C"/>
    <property type="match status" value="1"/>
</dbReference>
<organism evidence="12 13">
    <name type="scientific">Hyalangium minutum</name>
    <dbReference type="NCBI Taxonomy" id="394096"/>
    <lineage>
        <taxon>Bacteria</taxon>
        <taxon>Pseudomonadati</taxon>
        <taxon>Myxococcota</taxon>
        <taxon>Myxococcia</taxon>
        <taxon>Myxococcales</taxon>
        <taxon>Cystobacterineae</taxon>
        <taxon>Archangiaceae</taxon>
        <taxon>Hyalangium</taxon>
    </lineage>
</organism>
<evidence type="ECO:0000256" key="3">
    <source>
        <dbReference type="ARBA" id="ARBA00022553"/>
    </source>
</evidence>
<dbReference type="PROSITE" id="PS50110">
    <property type="entry name" value="RESPONSE_REGULATORY"/>
    <property type="match status" value="2"/>
</dbReference>
<keyword evidence="8" id="KW-0902">Two-component regulatory system</keyword>
<dbReference type="PANTHER" id="PTHR43547">
    <property type="entry name" value="TWO-COMPONENT HISTIDINE KINASE"/>
    <property type="match status" value="1"/>
</dbReference>
<dbReference type="EC" id="2.7.13.3" evidence="2"/>
<dbReference type="PROSITE" id="PS50109">
    <property type="entry name" value="HIS_KIN"/>
    <property type="match status" value="2"/>
</dbReference>
<dbReference type="SMART" id="SM00388">
    <property type="entry name" value="HisKA"/>
    <property type="match status" value="2"/>
</dbReference>
<dbReference type="InterPro" id="IPR004358">
    <property type="entry name" value="Sig_transdc_His_kin-like_C"/>
</dbReference>
<evidence type="ECO:0000313" key="13">
    <source>
        <dbReference type="Proteomes" id="UP000028725"/>
    </source>
</evidence>
<dbReference type="CDD" id="cd17574">
    <property type="entry name" value="REC_OmpR"/>
    <property type="match status" value="1"/>
</dbReference>
<dbReference type="SUPFAM" id="SSF55785">
    <property type="entry name" value="PYP-like sensor domain (PAS domain)"/>
    <property type="match status" value="1"/>
</dbReference>
<dbReference type="EMBL" id="JMCB01000018">
    <property type="protein sequence ID" value="KFE63293.1"/>
    <property type="molecule type" value="Genomic_DNA"/>
</dbReference>
<dbReference type="FunFam" id="3.30.565.10:FF:000037">
    <property type="entry name" value="Hybrid sensor histidine kinase/response regulator"/>
    <property type="match status" value="1"/>
</dbReference>
<dbReference type="RefSeq" id="WP_044196310.1">
    <property type="nucleotide sequence ID" value="NZ_JMCB01000018.1"/>
</dbReference>
<dbReference type="Gene3D" id="3.30.450.20">
    <property type="entry name" value="PAS domain"/>
    <property type="match status" value="2"/>
</dbReference>
<accession>A0A085W6I0</accession>
<dbReference type="PRINTS" id="PR00344">
    <property type="entry name" value="BCTRLSENSOR"/>
</dbReference>
<dbReference type="InterPro" id="IPR003594">
    <property type="entry name" value="HATPase_dom"/>
</dbReference>
<dbReference type="InterPro" id="IPR001789">
    <property type="entry name" value="Sig_transdc_resp-reg_receiver"/>
</dbReference>
<dbReference type="FunFam" id="3.30.565.10:FF:000006">
    <property type="entry name" value="Sensor histidine kinase WalK"/>
    <property type="match status" value="1"/>
</dbReference>
<evidence type="ECO:0000313" key="12">
    <source>
        <dbReference type="EMBL" id="KFE63293.1"/>
    </source>
</evidence>
<feature type="modified residue" description="4-aspartylphosphate" evidence="9">
    <location>
        <position position="669"/>
    </location>
</feature>
<keyword evidence="5" id="KW-0547">Nucleotide-binding</keyword>
<evidence type="ECO:0000259" key="11">
    <source>
        <dbReference type="PROSITE" id="PS50110"/>
    </source>
</evidence>
<dbReference type="Pfam" id="PF02518">
    <property type="entry name" value="HATPase_c"/>
    <property type="match status" value="2"/>
</dbReference>
<dbReference type="InterPro" id="IPR036097">
    <property type="entry name" value="HisK_dim/P_sf"/>
</dbReference>
<dbReference type="STRING" id="394096.DB31_2886"/>
<evidence type="ECO:0000256" key="8">
    <source>
        <dbReference type="ARBA" id="ARBA00023012"/>
    </source>
</evidence>
<dbReference type="Pfam" id="PF00072">
    <property type="entry name" value="Response_reg"/>
    <property type="match status" value="2"/>
</dbReference>
<keyword evidence="4" id="KW-0808">Transferase</keyword>
<keyword evidence="7" id="KW-0067">ATP-binding</keyword>
<evidence type="ECO:0000256" key="4">
    <source>
        <dbReference type="ARBA" id="ARBA00022679"/>
    </source>
</evidence>
<dbReference type="GO" id="GO:0005524">
    <property type="term" value="F:ATP binding"/>
    <property type="evidence" value="ECO:0007669"/>
    <property type="project" value="UniProtKB-KW"/>
</dbReference>
<evidence type="ECO:0000256" key="1">
    <source>
        <dbReference type="ARBA" id="ARBA00000085"/>
    </source>
</evidence>
<evidence type="ECO:0000256" key="9">
    <source>
        <dbReference type="PROSITE-ProRule" id="PRU00169"/>
    </source>
</evidence>
<protein>
    <recommendedName>
        <fullName evidence="2">histidine kinase</fullName>
        <ecNumber evidence="2">2.7.13.3</ecNumber>
    </recommendedName>
</protein>
<sequence>MSLFTGGGELGARMRAMDWSQTPLGPVETWPQSLKTCLRVILTSRQPMFVWWGDSLINLYNDAYKAIVGGKHPQALGQPASVVWREIWDQVGPRAASAMRANEGTYDEALLLIMERNGYPEETYYTFSYSPVPNEQGGPGGILCANSDDTQRIIGERQLVLLRELAARTSDARTLEEVCRRASESLSTNPRDIPFALLYLTEPDGRTVSLAGVAGIERGHRAAPESASLEDRSGWPFAQVLRNHEAQLIEGLESSFGSLPTGGWPRPTARAMALPIASTGQTGRAGILIVGLNPFRLLDEGYQGFLGLASGQIAASLANAQAYTEEKKRAEALAELDRTKTAFFSNVSHEFRTPLTLMLGPTEDALASPSRALTGADLETVYRNELRLLKLVNTLLDFSRIEAGRMQAAYEPTDLSTLTKDLASAFRSAIERGGLRFEVDCPPLSEPVHVDRGMWEKIVLNLLSNAFKFTFEGSIRISLRAAGDHVELEVQDTGPGIPEAELPRVFERFHRIEGTRSRTHEGSGIGLALVQDLARLHGGSIRVTSQLGQGSRFTVSIPTGTAHLPAERMGTGRSLASTAVSAESYVAEAMRWLPGSPGEALAASSVVQGALPRGRVSTPARVLVVDDNADMREYIARLLGQHWTVETAADGMQALAAIRERPPDVVLTDVMMPNLDGFGLLQALRADPLTVGIGVIMLSARAGEESRVDGLRSGADDYLVKPFSAKELVARVAAHLELARLRRQAEAERHRFKSMLMDVPALITFFRGPELIFEFAHPLSIQALGGREVRGKPLLEAVPEFRGQDYPELILRVFHTGEPFYAKERLAKFVDPKTGEFRDTYWNITYLPVRSAAGEIDGVMTFDFDVTDQVLARKKVEALMEELKATDRRKDEFLAMLAHELRNPLAPLQTSLHLIRKRLGPSPVDRQLEVALRQASHLARIVDDLLEVSRITRGKIELRKERVDLGKAVSRALDATREHIESRKHDVSVSLPMRPLHVLADPVRVDQVLMNLITNAAKYTDTGGRIWVSIERSGDLAELRIRDNGIGIPDDLKPHLFELFQQGNRDLSRTQGGLGIGLTIVHKLVELHGGTVEARSEGTGKGSEFIVRIPLQEEEAAALQASGSQARVDERRAVEHCRVLVVDDNKDAAESLGEFIQDFGHEARVALDGTLALKVTAEWQPDLVFLDIGLPGLDGYQVAAEIRGRGGRQPILVALTGYGQESDRMRSKQAGFDHHLVKPPQIRELEAILTALRCETPPTSS</sequence>
<dbReference type="SMART" id="SM00387">
    <property type="entry name" value="HATPase_c"/>
    <property type="match status" value="2"/>
</dbReference>
<feature type="domain" description="Response regulatory" evidence="11">
    <location>
        <begin position="1138"/>
        <end position="1253"/>
    </location>
</feature>
<dbReference type="PATRIC" id="fig|394096.3.peg.7212"/>
<comment type="caution">
    <text evidence="12">The sequence shown here is derived from an EMBL/GenBank/DDBJ whole genome shotgun (WGS) entry which is preliminary data.</text>
</comment>
<feature type="domain" description="Histidine kinase" evidence="10">
    <location>
        <begin position="896"/>
        <end position="1113"/>
    </location>
</feature>
<keyword evidence="13" id="KW-1185">Reference proteome</keyword>
<dbReference type="Gene3D" id="6.10.250.690">
    <property type="match status" value="1"/>
</dbReference>
<dbReference type="AlphaFoldDB" id="A0A085W6I0"/>
<dbReference type="Gene3D" id="1.10.287.130">
    <property type="match status" value="2"/>
</dbReference>
<evidence type="ECO:0000256" key="6">
    <source>
        <dbReference type="ARBA" id="ARBA00022777"/>
    </source>
</evidence>
<dbReference type="InterPro" id="IPR036890">
    <property type="entry name" value="HATPase_C_sf"/>
</dbReference>
<dbReference type="GO" id="GO:0000155">
    <property type="term" value="F:phosphorelay sensor kinase activity"/>
    <property type="evidence" value="ECO:0007669"/>
    <property type="project" value="InterPro"/>
</dbReference>
<keyword evidence="6 12" id="KW-0418">Kinase</keyword>
<dbReference type="InterPro" id="IPR011006">
    <property type="entry name" value="CheY-like_superfamily"/>
</dbReference>
<dbReference type="SMART" id="SM00448">
    <property type="entry name" value="REC"/>
    <property type="match status" value="2"/>
</dbReference>
<dbReference type="Gene3D" id="3.30.565.10">
    <property type="entry name" value="Histidine kinase-like ATPase, C-terminal domain"/>
    <property type="match status" value="2"/>
</dbReference>
<dbReference type="SUPFAM" id="SSF55874">
    <property type="entry name" value="ATPase domain of HSP90 chaperone/DNA topoisomerase II/histidine kinase"/>
    <property type="match status" value="2"/>
</dbReference>
<feature type="domain" description="Histidine kinase" evidence="10">
    <location>
        <begin position="346"/>
        <end position="561"/>
    </location>
</feature>
<dbReference type="Pfam" id="PF08448">
    <property type="entry name" value="PAS_4"/>
    <property type="match status" value="1"/>
</dbReference>
<evidence type="ECO:0000256" key="2">
    <source>
        <dbReference type="ARBA" id="ARBA00012438"/>
    </source>
</evidence>
<dbReference type="Pfam" id="PF00512">
    <property type="entry name" value="HisKA"/>
    <property type="match status" value="2"/>
</dbReference>
<reference evidence="12 13" key="1">
    <citation type="submission" date="2014-04" db="EMBL/GenBank/DDBJ databases">
        <title>Genome assembly of Hyalangium minutum DSM 14724.</title>
        <authorList>
            <person name="Sharma G."/>
            <person name="Subramanian S."/>
        </authorList>
    </citation>
    <scope>NUCLEOTIDE SEQUENCE [LARGE SCALE GENOMIC DNA]</scope>
    <source>
        <strain evidence="12 13">DSM 14724</strain>
    </source>
</reference>
<dbReference type="CDD" id="cd00082">
    <property type="entry name" value="HisKA"/>
    <property type="match status" value="2"/>
</dbReference>
<proteinExistence type="predicted"/>